<dbReference type="InterPro" id="IPR019734">
    <property type="entry name" value="TPR_rpt"/>
</dbReference>
<dbReference type="AlphaFoldDB" id="W4M546"/>
<sequence>MKAYTKSFITALVVLAVLLTGLSSVAADREHVEHGDEMKFINLMDKYLALSQRVAAIASQPDASVFLAIEGIVEIYEERGEMDQAIEHLNRLIKESPNNRSLRTIARFKLREIYGDLEMRSKALSELDRIIADHRQ</sequence>
<evidence type="ECO:0000313" key="4">
    <source>
        <dbReference type="Proteomes" id="UP000019140"/>
    </source>
</evidence>
<name>W4M546_9BACT</name>
<organism evidence="3 4">
    <name type="scientific">Candidatus Entotheonella gemina</name>
    <dbReference type="NCBI Taxonomy" id="1429439"/>
    <lineage>
        <taxon>Bacteria</taxon>
        <taxon>Pseudomonadati</taxon>
        <taxon>Nitrospinota/Tectimicrobiota group</taxon>
        <taxon>Candidatus Tectimicrobiota</taxon>
        <taxon>Candidatus Entotheonellia</taxon>
        <taxon>Candidatus Entotheonellales</taxon>
        <taxon>Candidatus Entotheonellaceae</taxon>
        <taxon>Candidatus Entotheonella</taxon>
    </lineage>
</organism>
<feature type="chain" id="PRO_5004846254" evidence="2">
    <location>
        <begin position="27"/>
        <end position="136"/>
    </location>
</feature>
<keyword evidence="2" id="KW-0732">Signal</keyword>
<evidence type="ECO:0000313" key="3">
    <source>
        <dbReference type="EMBL" id="ETX05066.1"/>
    </source>
</evidence>
<dbReference type="InterPro" id="IPR011990">
    <property type="entry name" value="TPR-like_helical_dom_sf"/>
</dbReference>
<evidence type="ECO:0000256" key="2">
    <source>
        <dbReference type="SAM" id="SignalP"/>
    </source>
</evidence>
<dbReference type="EMBL" id="AZHX01001051">
    <property type="protein sequence ID" value="ETX05066.1"/>
    <property type="molecule type" value="Genomic_DNA"/>
</dbReference>
<dbReference type="Proteomes" id="UP000019140">
    <property type="component" value="Unassembled WGS sequence"/>
</dbReference>
<dbReference type="HOGENOM" id="CLU_1881937_0_0_7"/>
<dbReference type="PROSITE" id="PS50005">
    <property type="entry name" value="TPR"/>
    <property type="match status" value="1"/>
</dbReference>
<gene>
    <name evidence="3" type="ORF">ETSY2_25185</name>
</gene>
<keyword evidence="4" id="KW-1185">Reference proteome</keyword>
<reference evidence="3 4" key="1">
    <citation type="journal article" date="2014" name="Nature">
        <title>An environmental bacterial taxon with a large and distinct metabolic repertoire.</title>
        <authorList>
            <person name="Wilson M.C."/>
            <person name="Mori T."/>
            <person name="Ruckert C."/>
            <person name="Uria A.R."/>
            <person name="Helf M.J."/>
            <person name="Takada K."/>
            <person name="Gernert C."/>
            <person name="Steffens U.A."/>
            <person name="Heycke N."/>
            <person name="Schmitt S."/>
            <person name="Rinke C."/>
            <person name="Helfrich E.J."/>
            <person name="Brachmann A.O."/>
            <person name="Gurgui C."/>
            <person name="Wakimoto T."/>
            <person name="Kracht M."/>
            <person name="Crusemann M."/>
            <person name="Hentschel U."/>
            <person name="Abe I."/>
            <person name="Matsunaga S."/>
            <person name="Kalinowski J."/>
            <person name="Takeyama H."/>
            <person name="Piel J."/>
        </authorList>
    </citation>
    <scope>NUCLEOTIDE SEQUENCE [LARGE SCALE GENOMIC DNA]</scope>
    <source>
        <strain evidence="4">TSY2</strain>
    </source>
</reference>
<dbReference type="SUPFAM" id="SSF48452">
    <property type="entry name" value="TPR-like"/>
    <property type="match status" value="1"/>
</dbReference>
<dbReference type="Gene3D" id="1.25.40.10">
    <property type="entry name" value="Tetratricopeptide repeat domain"/>
    <property type="match status" value="1"/>
</dbReference>
<comment type="caution">
    <text evidence="3">The sequence shown here is derived from an EMBL/GenBank/DDBJ whole genome shotgun (WGS) entry which is preliminary data.</text>
</comment>
<protein>
    <submittedName>
        <fullName evidence="3">Uncharacterized protein</fullName>
    </submittedName>
</protein>
<keyword evidence="1" id="KW-0802">TPR repeat</keyword>
<feature type="signal peptide" evidence="2">
    <location>
        <begin position="1"/>
        <end position="26"/>
    </location>
</feature>
<proteinExistence type="predicted"/>
<feature type="repeat" description="TPR" evidence="1">
    <location>
        <begin position="66"/>
        <end position="99"/>
    </location>
</feature>
<accession>W4M546</accession>
<evidence type="ECO:0000256" key="1">
    <source>
        <dbReference type="PROSITE-ProRule" id="PRU00339"/>
    </source>
</evidence>